<evidence type="ECO:0000313" key="3">
    <source>
        <dbReference type="Proteomes" id="UP001139028"/>
    </source>
</evidence>
<organism evidence="2 3">
    <name type="scientific">Microbulbifer okhotskensis</name>
    <dbReference type="NCBI Taxonomy" id="2926617"/>
    <lineage>
        <taxon>Bacteria</taxon>
        <taxon>Pseudomonadati</taxon>
        <taxon>Pseudomonadota</taxon>
        <taxon>Gammaproteobacteria</taxon>
        <taxon>Cellvibrionales</taxon>
        <taxon>Microbulbiferaceae</taxon>
        <taxon>Microbulbifer</taxon>
    </lineage>
</organism>
<dbReference type="PANTHER" id="PTHR30137">
    <property type="entry name" value="LUCIFERASE-LIKE MONOOXYGENASE"/>
    <property type="match status" value="1"/>
</dbReference>
<keyword evidence="3" id="KW-1185">Reference proteome</keyword>
<protein>
    <submittedName>
        <fullName evidence="2">LLM class flavin-dependent oxidoreductase</fullName>
    </submittedName>
</protein>
<feature type="domain" description="Luciferase-like" evidence="1">
    <location>
        <begin position="15"/>
        <end position="302"/>
    </location>
</feature>
<dbReference type="InterPro" id="IPR050766">
    <property type="entry name" value="Bact_Lucif_Oxidored"/>
</dbReference>
<dbReference type="GO" id="GO:0016705">
    <property type="term" value="F:oxidoreductase activity, acting on paired donors, with incorporation or reduction of molecular oxygen"/>
    <property type="evidence" value="ECO:0007669"/>
    <property type="project" value="InterPro"/>
</dbReference>
<dbReference type="InterPro" id="IPR036661">
    <property type="entry name" value="Luciferase-like_sf"/>
</dbReference>
<sequence length="331" mass="35999">MGLLNRNIKKSLFWLLDYHPEVEENSSELMRRCIEHTVLSEAMGFDAVWCAEHHFQHLGHIPNPAVLLSALSQVTENIRLGSGVSILPLRHPVQVAEDYAMVDLLSAGRLNMGVGTGGQLLESQGMGCDFGGREERFEQSLDELFLRWGKAAAGTSGVESLNICPVQAPRPPVYIASNNPERIYNIGKAGHGLITIVAPSTESIDDIALRVGQHQRGLLDGGVDSHHAEAVVTVFTQVGENEAEVRESVLVALARILSYLSGTHISDATGIFNAMRDRGTGLFGTEKEVDRMVARYRDAGVQHLAFINRFGGLDWGRALASLKLLGAGSRI</sequence>
<proteinExistence type="predicted"/>
<dbReference type="CDD" id="cd01097">
    <property type="entry name" value="Tetrahydromethanopterin_reductase"/>
    <property type="match status" value="1"/>
</dbReference>
<dbReference type="Proteomes" id="UP001139028">
    <property type="component" value="Unassembled WGS sequence"/>
</dbReference>
<gene>
    <name evidence="2" type="ORF">MO867_19780</name>
</gene>
<dbReference type="AlphaFoldDB" id="A0A9X2ESF3"/>
<comment type="caution">
    <text evidence="2">The sequence shown here is derived from an EMBL/GenBank/DDBJ whole genome shotgun (WGS) entry which is preliminary data.</text>
</comment>
<reference evidence="2" key="1">
    <citation type="journal article" date="2022" name="Arch. Microbiol.">
        <title>Microbulbifer okhotskensis sp. nov., isolated from a deep bottom sediment of the Okhotsk Sea.</title>
        <authorList>
            <person name="Romanenko L."/>
            <person name="Kurilenko V."/>
            <person name="Otstavnykh N."/>
            <person name="Velansky P."/>
            <person name="Isaeva M."/>
            <person name="Mikhailov V."/>
        </authorList>
    </citation>
    <scope>NUCLEOTIDE SEQUENCE</scope>
    <source>
        <strain evidence="2">OS29</strain>
    </source>
</reference>
<name>A0A9X2ESF3_9GAMM</name>
<accession>A0A9X2ESF3</accession>
<dbReference type="SUPFAM" id="SSF51679">
    <property type="entry name" value="Bacterial luciferase-like"/>
    <property type="match status" value="1"/>
</dbReference>
<dbReference type="GO" id="GO:0005829">
    <property type="term" value="C:cytosol"/>
    <property type="evidence" value="ECO:0007669"/>
    <property type="project" value="TreeGrafter"/>
</dbReference>
<dbReference type="PANTHER" id="PTHR30137:SF6">
    <property type="entry name" value="LUCIFERASE-LIKE MONOOXYGENASE"/>
    <property type="match status" value="1"/>
</dbReference>
<dbReference type="InterPro" id="IPR011251">
    <property type="entry name" value="Luciferase-like_dom"/>
</dbReference>
<dbReference type="Pfam" id="PF00296">
    <property type="entry name" value="Bac_luciferase"/>
    <property type="match status" value="1"/>
</dbReference>
<dbReference type="Gene3D" id="3.20.20.30">
    <property type="entry name" value="Luciferase-like domain"/>
    <property type="match status" value="1"/>
</dbReference>
<evidence type="ECO:0000313" key="2">
    <source>
        <dbReference type="EMBL" id="MCO1336575.1"/>
    </source>
</evidence>
<dbReference type="RefSeq" id="WP_252472327.1">
    <property type="nucleotide sequence ID" value="NZ_JALBWM010000153.1"/>
</dbReference>
<evidence type="ECO:0000259" key="1">
    <source>
        <dbReference type="Pfam" id="PF00296"/>
    </source>
</evidence>
<dbReference type="EMBL" id="JALBWM010000153">
    <property type="protein sequence ID" value="MCO1336575.1"/>
    <property type="molecule type" value="Genomic_DNA"/>
</dbReference>